<dbReference type="Proteomes" id="UP000279968">
    <property type="component" value="Unassembled WGS sequence"/>
</dbReference>
<protein>
    <submittedName>
        <fullName evidence="5">LuxR family transcriptional regulator</fullName>
    </submittedName>
</protein>
<dbReference type="OrthoDB" id="3514764at2"/>
<evidence type="ECO:0000256" key="2">
    <source>
        <dbReference type="ARBA" id="ARBA00023125"/>
    </source>
</evidence>
<keyword evidence="2" id="KW-0238">DNA-binding</keyword>
<keyword evidence="3" id="KW-0804">Transcription</keyword>
<dbReference type="SUPFAM" id="SSF52540">
    <property type="entry name" value="P-loop containing nucleoside triphosphate hydrolases"/>
    <property type="match status" value="1"/>
</dbReference>
<name>A0A3B0AAF3_9ACTN</name>
<dbReference type="SUPFAM" id="SSF48452">
    <property type="entry name" value="TPR-like"/>
    <property type="match status" value="1"/>
</dbReference>
<evidence type="ECO:0000259" key="4">
    <source>
        <dbReference type="PROSITE" id="PS50043"/>
    </source>
</evidence>
<dbReference type="Pfam" id="PF00196">
    <property type="entry name" value="GerE"/>
    <property type="match status" value="1"/>
</dbReference>
<evidence type="ECO:0000256" key="1">
    <source>
        <dbReference type="ARBA" id="ARBA00023015"/>
    </source>
</evidence>
<dbReference type="CDD" id="cd06170">
    <property type="entry name" value="LuxR_C_like"/>
    <property type="match status" value="1"/>
</dbReference>
<reference evidence="5 6" key="1">
    <citation type="journal article" date="2015" name="Int. J. Syst. Evol. Microbiol.">
        <title>Micromonospora costi sp. nov., isolated from a leaf of Costus speciosus.</title>
        <authorList>
            <person name="Thawai C."/>
        </authorList>
    </citation>
    <scope>NUCLEOTIDE SEQUENCE [LARGE SCALE GENOMIC DNA]</scope>
    <source>
        <strain evidence="5 6">CS1-12</strain>
    </source>
</reference>
<dbReference type="EMBL" id="RBAN01000002">
    <property type="protein sequence ID" value="RKN56156.1"/>
    <property type="molecule type" value="Genomic_DNA"/>
</dbReference>
<dbReference type="InterPro" id="IPR016032">
    <property type="entry name" value="Sig_transdc_resp-reg_C-effctor"/>
</dbReference>
<dbReference type="SMART" id="SM00421">
    <property type="entry name" value="HTH_LUXR"/>
    <property type="match status" value="1"/>
</dbReference>
<dbReference type="GO" id="GO:0003677">
    <property type="term" value="F:DNA binding"/>
    <property type="evidence" value="ECO:0007669"/>
    <property type="project" value="UniProtKB-KW"/>
</dbReference>
<dbReference type="InterPro" id="IPR027417">
    <property type="entry name" value="P-loop_NTPase"/>
</dbReference>
<keyword evidence="6" id="KW-1185">Reference proteome</keyword>
<dbReference type="InterPro" id="IPR000792">
    <property type="entry name" value="Tscrpt_reg_LuxR_C"/>
</dbReference>
<evidence type="ECO:0000313" key="6">
    <source>
        <dbReference type="Proteomes" id="UP000279968"/>
    </source>
</evidence>
<dbReference type="AlphaFoldDB" id="A0A3B0AAF3"/>
<evidence type="ECO:0000313" key="5">
    <source>
        <dbReference type="EMBL" id="RKN56156.1"/>
    </source>
</evidence>
<gene>
    <name evidence="5" type="ORF">D7193_11435</name>
</gene>
<dbReference type="PROSITE" id="PS50043">
    <property type="entry name" value="HTH_LUXR_2"/>
    <property type="match status" value="1"/>
</dbReference>
<dbReference type="PANTHER" id="PTHR44688:SF16">
    <property type="entry name" value="DNA-BINDING TRANSCRIPTIONAL ACTIVATOR DEVR_DOSR"/>
    <property type="match status" value="1"/>
</dbReference>
<comment type="caution">
    <text evidence="5">The sequence shown here is derived from an EMBL/GenBank/DDBJ whole genome shotgun (WGS) entry which is preliminary data.</text>
</comment>
<dbReference type="InterPro" id="IPR036388">
    <property type="entry name" value="WH-like_DNA-bd_sf"/>
</dbReference>
<dbReference type="GO" id="GO:0006355">
    <property type="term" value="P:regulation of DNA-templated transcription"/>
    <property type="evidence" value="ECO:0007669"/>
    <property type="project" value="InterPro"/>
</dbReference>
<sequence>MAGLARADHGLIHAGTEFPARHEIWHTCRLVGVRSAVILGDVPINTETSALRGRRREQEALDRLVRDVRAGQSRVLVLRGEAGAGKTALLDYLTEAAPTGRVVRAAGVEAESEIAYSGLQQLCAPLLGYLDRLPEPQRDALATAFGLSPGNPPEGLVTGLAVLGLFAEAASERPLVCVVDDVQWMDRMSEVILTFVARRLDAESVALVFGARSPGEERILDGLPELRVEGLPDADARALLDSVLPGPVDARVRDRIVAETRGNPLALLELPRGFTPAELAFGFGGPSATPLVSRVEEGFQRRIAALPADTRTLLLTAAVEPVGDVPLLLRALERLGIGMDAAAPAEAAGLIEIGTRVRFRHPLVRSASRRSAGPTELRVVHRTLAEVTDPQQDPDRRAWHRAHASLGPDEEVAAELEQSADRAMARGGRAAAAAFLERAAELTPDSAKRAGRILAAAVARFAAGALAEVPDLLAAAELGPLDPLQQAGVERLRAKVAFALNAGRAAQPPLLAAARRLEVLDPAAARETYLAAIGAAVHAGRLGGADLCRAAEAARGVPAGGEPAGLLLEGLTAWSLEGHAAAVPLFTRALAAATADNDPDLAWLRGVVVHEVWDDVAFLTTTEQAVGYARETGALSLLPSALTFRATALIYAGRFADASDLLDEAEALGNATGSPPYPAVAVILAAHRGREGPALELNDALVRNAEAGGLGWLLAVAGYSRAVLFNGLGQYPAALEAALEAARYEDLAVLQWTLGELVEAAAHAGAHTVAAEARDRLAARTRVVDTSWARGAQALADALAGPAGPVEEYYREAIEQFTATRFGLQLARARLLYGEWLRRENRRGDARDQLRAAHEAFTVMGAEGFAERAGRELAATGETVRKRTLGVREELTSQEAHVARLAVAGRTNPEIGAVLFLSPRTVEWHLRKVFTKLGISSRRELASALRDR</sequence>
<dbReference type="Gene3D" id="1.10.10.10">
    <property type="entry name" value="Winged helix-like DNA-binding domain superfamily/Winged helix DNA-binding domain"/>
    <property type="match status" value="1"/>
</dbReference>
<dbReference type="InterPro" id="IPR011990">
    <property type="entry name" value="TPR-like_helical_dom_sf"/>
</dbReference>
<accession>A0A3B0AAF3</accession>
<dbReference type="InterPro" id="IPR041664">
    <property type="entry name" value="AAA_16"/>
</dbReference>
<dbReference type="PRINTS" id="PR00038">
    <property type="entry name" value="HTHLUXR"/>
</dbReference>
<evidence type="ECO:0000256" key="3">
    <source>
        <dbReference type="ARBA" id="ARBA00023163"/>
    </source>
</evidence>
<proteinExistence type="predicted"/>
<keyword evidence="1" id="KW-0805">Transcription regulation</keyword>
<organism evidence="5 6">
    <name type="scientific">Micromonospora costi</name>
    <dbReference type="NCBI Taxonomy" id="1530042"/>
    <lineage>
        <taxon>Bacteria</taxon>
        <taxon>Bacillati</taxon>
        <taxon>Actinomycetota</taxon>
        <taxon>Actinomycetes</taxon>
        <taxon>Micromonosporales</taxon>
        <taxon>Micromonosporaceae</taxon>
        <taxon>Micromonospora</taxon>
    </lineage>
</organism>
<dbReference type="PANTHER" id="PTHR44688">
    <property type="entry name" value="DNA-BINDING TRANSCRIPTIONAL ACTIVATOR DEVR_DOSR"/>
    <property type="match status" value="1"/>
</dbReference>
<dbReference type="SUPFAM" id="SSF46894">
    <property type="entry name" value="C-terminal effector domain of the bipartite response regulators"/>
    <property type="match status" value="1"/>
</dbReference>
<dbReference type="Pfam" id="PF13191">
    <property type="entry name" value="AAA_16"/>
    <property type="match status" value="1"/>
</dbReference>
<feature type="domain" description="HTH luxR-type" evidence="4">
    <location>
        <begin position="884"/>
        <end position="948"/>
    </location>
</feature>